<sequence length="81" mass="9190">MAGVNLRPFLTDLRLAGILHLATFVCLKANIITNKTKRKTEINVINYSLADSGNKKKHELKPLFLFKNKIIIQVSIKTIQK</sequence>
<keyword evidence="1" id="KW-0472">Membrane</keyword>
<keyword evidence="3" id="KW-1185">Reference proteome</keyword>
<accession>A0ABM5QEG6</accession>
<gene>
    <name evidence="2" type="ORF">FH5T_13405</name>
</gene>
<reference evidence="2 3" key="1">
    <citation type="submission" date="2014-03" db="EMBL/GenBank/DDBJ databases">
        <title>Complete genome sequence of a deeply braunched marine Bacteroidia bacterium Draconibacterium orientale type strain FH5T.</title>
        <authorList>
            <person name="Li X."/>
            <person name="Wang X."/>
            <person name="Xie Z."/>
            <person name="Du Z."/>
            <person name="Chen G."/>
        </authorList>
    </citation>
    <scope>NUCLEOTIDE SEQUENCE [LARGE SCALE GENOMIC DNA]</scope>
    <source>
        <strain evidence="2 3">FH5</strain>
    </source>
</reference>
<protein>
    <submittedName>
        <fullName evidence="2">Uncharacterized protein</fullName>
    </submittedName>
</protein>
<evidence type="ECO:0000256" key="1">
    <source>
        <dbReference type="SAM" id="Phobius"/>
    </source>
</evidence>
<dbReference type="Proteomes" id="UP000023772">
    <property type="component" value="Chromosome"/>
</dbReference>
<dbReference type="EMBL" id="CP007451">
    <property type="protein sequence ID" value="AHW62019.1"/>
    <property type="molecule type" value="Genomic_DNA"/>
</dbReference>
<keyword evidence="1" id="KW-1133">Transmembrane helix</keyword>
<evidence type="ECO:0000313" key="3">
    <source>
        <dbReference type="Proteomes" id="UP000023772"/>
    </source>
</evidence>
<name>A0ABM5QEG6_9BACT</name>
<organism evidence="2 3">
    <name type="scientific">Draconibacterium orientale</name>
    <dbReference type="NCBI Taxonomy" id="1168034"/>
    <lineage>
        <taxon>Bacteria</taxon>
        <taxon>Pseudomonadati</taxon>
        <taxon>Bacteroidota</taxon>
        <taxon>Bacteroidia</taxon>
        <taxon>Marinilabiliales</taxon>
        <taxon>Prolixibacteraceae</taxon>
        <taxon>Draconibacterium</taxon>
    </lineage>
</organism>
<feature type="transmembrane region" description="Helical" evidence="1">
    <location>
        <begin position="13"/>
        <end position="31"/>
    </location>
</feature>
<proteinExistence type="predicted"/>
<keyword evidence="1" id="KW-0812">Transmembrane</keyword>
<evidence type="ECO:0000313" key="2">
    <source>
        <dbReference type="EMBL" id="AHW62019.1"/>
    </source>
</evidence>